<gene>
    <name evidence="2" type="ORF">RG47T_1560</name>
</gene>
<dbReference type="RefSeq" id="WP_074488846.1">
    <property type="nucleotide sequence ID" value="NZ_FPAM01000002.1"/>
</dbReference>
<feature type="domain" description="ORC1/DEAH AAA+ ATPase" evidence="1">
    <location>
        <begin position="209"/>
        <end position="319"/>
    </location>
</feature>
<accession>A0A1Q5ZWJ1</accession>
<reference evidence="2 3" key="1">
    <citation type="submission" date="2016-11" db="EMBL/GenBank/DDBJ databases">
        <title>Whole Genome Sequencing of Mucilaginibacter polytrichastri RG4-7(T) isolated from the moss sample.</title>
        <authorList>
            <person name="Li Y."/>
        </authorList>
    </citation>
    <scope>NUCLEOTIDE SEQUENCE [LARGE SCALE GENOMIC DNA]</scope>
    <source>
        <strain evidence="2 3">RG4-7</strain>
    </source>
</reference>
<comment type="caution">
    <text evidence="2">The sequence shown here is derived from an EMBL/GenBank/DDBJ whole genome shotgun (WGS) entry which is preliminary data.</text>
</comment>
<organism evidence="2 3">
    <name type="scientific">Mucilaginibacter polytrichastri</name>
    <dbReference type="NCBI Taxonomy" id="1302689"/>
    <lineage>
        <taxon>Bacteria</taxon>
        <taxon>Pseudomonadati</taxon>
        <taxon>Bacteroidota</taxon>
        <taxon>Sphingobacteriia</taxon>
        <taxon>Sphingobacteriales</taxon>
        <taxon>Sphingobacteriaceae</taxon>
        <taxon>Mucilaginibacter</taxon>
    </lineage>
</organism>
<keyword evidence="3" id="KW-1185">Reference proteome</keyword>
<dbReference type="STRING" id="1302689.RG47T_1560"/>
<dbReference type="OrthoDB" id="7033509at2"/>
<dbReference type="InterPro" id="IPR027417">
    <property type="entry name" value="P-loop_NTPase"/>
</dbReference>
<dbReference type="EMBL" id="MPPL01000001">
    <property type="protein sequence ID" value="OKS86110.1"/>
    <property type="molecule type" value="Genomic_DNA"/>
</dbReference>
<dbReference type="Gene3D" id="3.40.50.300">
    <property type="entry name" value="P-loop containing nucleotide triphosphate hydrolases"/>
    <property type="match status" value="1"/>
</dbReference>
<dbReference type="Proteomes" id="UP000186720">
    <property type="component" value="Unassembled WGS sequence"/>
</dbReference>
<dbReference type="AlphaFoldDB" id="A0A1Q5ZWJ1"/>
<name>A0A1Q5ZWJ1_9SPHI</name>
<dbReference type="SUPFAM" id="SSF52540">
    <property type="entry name" value="P-loop containing nucleoside triphosphate hydrolases"/>
    <property type="match status" value="1"/>
</dbReference>
<protein>
    <recommendedName>
        <fullName evidence="1">ORC1/DEAH AAA+ ATPase domain-containing protein</fullName>
    </recommendedName>
</protein>
<evidence type="ECO:0000259" key="1">
    <source>
        <dbReference type="Pfam" id="PF13401"/>
    </source>
</evidence>
<proteinExistence type="predicted"/>
<sequence length="412" mass="47732">MNEATLEARLHGVLETLFPTFRQMKVVHQGSFSIHFGHRAVKVDLKDPSNYPKRAIFDMLLTCEDLNIMLVELKTEGHTITPEDIEQGLSYGRLIHPMPPLVLLSNGTDNFLFDTYTKKPIDQTVIDLDFIKKRIDLNFGLKTRDFASVVNFLLNREPELVGKVFRGISKKNFERQMGGLGELNKAIAPTFQIKRRLVRRLYRQTLTQPGLFGLIGPAFSGKTCILYQFFRNYGYQKDMYVLYIDLKDWNYSLFQQLANAFQKETKGSVSTAQIKDWIMDLLNNEDDTRLVILLDNLQRDVKDNLTNEILELVDLFEGSKHSIIYTLDEKKYADLTLIEDRNYKNIIGHLTKRFYVTELNNKEYTWVNQYMYKAVKVIISGGGQLTAEYRELRILRKLAAACKVLSTINGRR</sequence>
<dbReference type="InterPro" id="IPR049945">
    <property type="entry name" value="AAA_22"/>
</dbReference>
<dbReference type="Pfam" id="PF13401">
    <property type="entry name" value="AAA_22"/>
    <property type="match status" value="1"/>
</dbReference>
<evidence type="ECO:0000313" key="2">
    <source>
        <dbReference type="EMBL" id="OKS86110.1"/>
    </source>
</evidence>
<evidence type="ECO:0000313" key="3">
    <source>
        <dbReference type="Proteomes" id="UP000186720"/>
    </source>
</evidence>
<dbReference type="GO" id="GO:0016887">
    <property type="term" value="F:ATP hydrolysis activity"/>
    <property type="evidence" value="ECO:0007669"/>
    <property type="project" value="InterPro"/>
</dbReference>